<reference evidence="1" key="1">
    <citation type="submission" date="2022-05" db="EMBL/GenBank/DDBJ databases">
        <authorList>
            <person name="Jo J.-H."/>
            <person name="Im W.-T."/>
        </authorList>
    </citation>
    <scope>NUCLEOTIDE SEQUENCE</scope>
    <source>
        <strain evidence="1">RB56-2</strain>
    </source>
</reference>
<comment type="caution">
    <text evidence="1">The sequence shown here is derived from an EMBL/GenBank/DDBJ whole genome shotgun (WGS) entry which is preliminary data.</text>
</comment>
<evidence type="ECO:0000313" key="1">
    <source>
        <dbReference type="EMBL" id="MCL6741787.1"/>
    </source>
</evidence>
<dbReference type="EMBL" id="JAMGBB010000001">
    <property type="protein sequence ID" value="MCL6741787.1"/>
    <property type="molecule type" value="Genomic_DNA"/>
</dbReference>
<dbReference type="SUPFAM" id="SSF55486">
    <property type="entry name" value="Metalloproteases ('zincins'), catalytic domain"/>
    <property type="match status" value="1"/>
</dbReference>
<dbReference type="RefSeq" id="WP_249916153.1">
    <property type="nucleotide sequence ID" value="NZ_JAMGBB010000001.1"/>
</dbReference>
<evidence type="ECO:0000313" key="2">
    <source>
        <dbReference type="Proteomes" id="UP001165383"/>
    </source>
</evidence>
<dbReference type="InterPro" id="IPR027268">
    <property type="entry name" value="Peptidase_M4/M1_CTD_sf"/>
</dbReference>
<dbReference type="Gene3D" id="1.10.390.10">
    <property type="entry name" value="Neutral Protease Domain 2"/>
    <property type="match status" value="1"/>
</dbReference>
<proteinExistence type="predicted"/>
<dbReference type="Proteomes" id="UP001165383">
    <property type="component" value="Unassembled WGS sequence"/>
</dbReference>
<organism evidence="1 2">
    <name type="scientific">Sphingomonas brevis</name>
    <dbReference type="NCBI Taxonomy" id="2908206"/>
    <lineage>
        <taxon>Bacteria</taxon>
        <taxon>Pseudomonadati</taxon>
        <taxon>Pseudomonadota</taxon>
        <taxon>Alphaproteobacteria</taxon>
        <taxon>Sphingomonadales</taxon>
        <taxon>Sphingomonadaceae</taxon>
        <taxon>Sphingomonas</taxon>
    </lineage>
</organism>
<accession>A0ABT0SCB6</accession>
<protein>
    <recommendedName>
        <fullName evidence="3">Peptidase S8</fullName>
    </recommendedName>
</protein>
<keyword evidence="2" id="KW-1185">Reference proteome</keyword>
<evidence type="ECO:0008006" key="3">
    <source>
        <dbReference type="Google" id="ProtNLM"/>
    </source>
</evidence>
<dbReference type="CDD" id="cd09598">
    <property type="entry name" value="M4_like"/>
    <property type="match status" value="1"/>
</dbReference>
<sequence length="720" mass="79771">MSNGSYPTPTTRRLRVYAFDPSASVALDTAVINDAVLSLPWNPPWEDPLILGPTNEYLEVVDYDFPARTFYEPLDLNDPLLLAQDGLPPSEGCPQFHQQMVFAVAMYTIRNFERALGRYVFWSKPAPKQLEQTAKGQRGYAAHEKRLRIYPHAMREANAFYSPDKAALLFGYFKSPPDDGIPDGQWVFTCLSQDIVAHETTHAILHGLRKRSVDPVNADSLALHEGFADIIALLQHFTLGGVVEHELARNSGKLRSVNLLTGLASQFGRATGRNGALRLALDTLSEEAGNAEAPIKLLSETSEAHERGSVLVAAVFDAFVTIFERRTRDLFQIADATPGRGPLSPLLIKRLAAEAAHTADSVLQVCVRGLDYLPPVGPTFGEYLRAIITADTDLVPDDPLKYRVAFAEAFRKRGIPVPGVISYAPEALCWEHPTYGPDGKDDELAVGDNGRRGLFADALARLQLGIDFRPIESRSKSIGSDSATQKKEMNTVEQELENSPYRAAASSLEDVRLNLREEAMRVVSYNQASLHNWLATPTTEAKDSSEDAKWERMLGIRMLPIVDSRPAPLSINSKPGHWDVPPGWADKAEFGNAASYTIPIFDVHSARIARRTGPSGTELHQLIAQITQRRRGYFDEEEQKRVDQNGSTEDPDFWFRGGATIIVDLRNAQVQRVIRKRIDDDDRLAEQRAYLLGDDLALAMVTDDCGAAQEPFAFMHGDEA</sequence>
<name>A0ABT0SCB6_9SPHN</name>
<gene>
    <name evidence="1" type="ORF">LZ518_11680</name>
</gene>